<organism evidence="2">
    <name type="scientific">hydrothermal vent metagenome</name>
    <dbReference type="NCBI Taxonomy" id="652676"/>
    <lineage>
        <taxon>unclassified sequences</taxon>
        <taxon>metagenomes</taxon>
        <taxon>ecological metagenomes</taxon>
    </lineage>
</organism>
<accession>A0A1W1BFZ7</accession>
<keyword evidence="1" id="KW-0472">Membrane</keyword>
<name>A0A1W1BFZ7_9ZZZZ</name>
<gene>
    <name evidence="2" type="ORF">MNB_SM-4-155</name>
</gene>
<dbReference type="AlphaFoldDB" id="A0A1W1BFZ7"/>
<evidence type="ECO:0000256" key="1">
    <source>
        <dbReference type="SAM" id="Phobius"/>
    </source>
</evidence>
<dbReference type="EMBL" id="FPHF01000018">
    <property type="protein sequence ID" value="SFV52490.1"/>
    <property type="molecule type" value="Genomic_DNA"/>
</dbReference>
<protein>
    <submittedName>
        <fullName evidence="2">Uncharacterized protein</fullName>
    </submittedName>
</protein>
<feature type="transmembrane region" description="Helical" evidence="1">
    <location>
        <begin position="25"/>
        <end position="41"/>
    </location>
</feature>
<keyword evidence="1" id="KW-0812">Transmembrane</keyword>
<proteinExistence type="predicted"/>
<reference evidence="2" key="1">
    <citation type="submission" date="2016-10" db="EMBL/GenBank/DDBJ databases">
        <authorList>
            <person name="de Groot N.N."/>
        </authorList>
    </citation>
    <scope>NUCLEOTIDE SEQUENCE</scope>
</reference>
<evidence type="ECO:0000313" key="2">
    <source>
        <dbReference type="EMBL" id="SFV52490.1"/>
    </source>
</evidence>
<keyword evidence="1" id="KW-1133">Transmembrane helix</keyword>
<sequence>MNWKTSSESYLQEMGISITNNPKKVILLILLVSAFFISNLLL</sequence>